<dbReference type="CDD" id="cd03216">
    <property type="entry name" value="ABC_Carb_Monos_I"/>
    <property type="match status" value="1"/>
</dbReference>
<feature type="domain" description="ABC transporter" evidence="9">
    <location>
        <begin position="259"/>
        <end position="502"/>
    </location>
</feature>
<dbReference type="PROSITE" id="PS00211">
    <property type="entry name" value="ABC_TRANSPORTER_1"/>
    <property type="match status" value="1"/>
</dbReference>
<keyword evidence="5" id="KW-0547">Nucleotide-binding</keyword>
<keyword evidence="7" id="KW-1278">Translocase</keyword>
<dbReference type="InterPro" id="IPR017871">
    <property type="entry name" value="ABC_transporter-like_CS"/>
</dbReference>
<evidence type="ECO:0000313" key="11">
    <source>
        <dbReference type="Proteomes" id="UP000008229"/>
    </source>
</evidence>
<dbReference type="SUPFAM" id="SSF52540">
    <property type="entry name" value="P-loop containing nucleoside triphosphate hydrolases"/>
    <property type="match status" value="2"/>
</dbReference>
<gene>
    <name evidence="10" type="ordered locus">Cwoe_3888</name>
</gene>
<dbReference type="HOGENOM" id="CLU_000604_92_2_11"/>
<dbReference type="SMART" id="SM00382">
    <property type="entry name" value="AAA"/>
    <property type="match status" value="2"/>
</dbReference>
<evidence type="ECO:0000259" key="9">
    <source>
        <dbReference type="PROSITE" id="PS50893"/>
    </source>
</evidence>
<evidence type="ECO:0000256" key="2">
    <source>
        <dbReference type="ARBA" id="ARBA00022475"/>
    </source>
</evidence>
<evidence type="ECO:0000256" key="5">
    <source>
        <dbReference type="ARBA" id="ARBA00022741"/>
    </source>
</evidence>
<evidence type="ECO:0000256" key="1">
    <source>
        <dbReference type="ARBA" id="ARBA00022448"/>
    </source>
</evidence>
<dbReference type="InterPro" id="IPR003439">
    <property type="entry name" value="ABC_transporter-like_ATP-bd"/>
</dbReference>
<dbReference type="CDD" id="cd03215">
    <property type="entry name" value="ABC_Carb_Monos_II"/>
    <property type="match status" value="1"/>
</dbReference>
<name>D3F3E0_CONWI</name>
<keyword evidence="11" id="KW-1185">Reference proteome</keyword>
<evidence type="ECO:0000256" key="7">
    <source>
        <dbReference type="ARBA" id="ARBA00022967"/>
    </source>
</evidence>
<keyword evidence="2" id="KW-1003">Cell membrane</keyword>
<keyword evidence="4" id="KW-0677">Repeat</keyword>
<protein>
    <submittedName>
        <fullName evidence="10">ABC transporter related protein</fullName>
    </submittedName>
</protein>
<dbReference type="EMBL" id="CP001854">
    <property type="protein sequence ID" value="ADB52305.1"/>
    <property type="molecule type" value="Genomic_DNA"/>
</dbReference>
<organism evidence="10 11">
    <name type="scientific">Conexibacter woesei (strain DSM 14684 / CCUG 47730 / CIP 108061 / JCM 11494 / NBRC 100937 / ID131577)</name>
    <dbReference type="NCBI Taxonomy" id="469383"/>
    <lineage>
        <taxon>Bacteria</taxon>
        <taxon>Bacillati</taxon>
        <taxon>Actinomycetota</taxon>
        <taxon>Thermoleophilia</taxon>
        <taxon>Solirubrobacterales</taxon>
        <taxon>Conexibacteraceae</taxon>
        <taxon>Conexibacter</taxon>
    </lineage>
</organism>
<keyword evidence="1" id="KW-0813">Transport</keyword>
<dbReference type="eggNOG" id="COG1129">
    <property type="taxonomic scope" value="Bacteria"/>
</dbReference>
<proteinExistence type="predicted"/>
<keyword evidence="3" id="KW-0762">Sugar transport</keyword>
<dbReference type="RefSeq" id="WP_012935356.1">
    <property type="nucleotide sequence ID" value="NC_013739.1"/>
</dbReference>
<dbReference type="InterPro" id="IPR027417">
    <property type="entry name" value="P-loop_NTPase"/>
</dbReference>
<dbReference type="PROSITE" id="PS50893">
    <property type="entry name" value="ABC_TRANSPORTER_2"/>
    <property type="match status" value="2"/>
</dbReference>
<dbReference type="OrthoDB" id="3651648at2"/>
<feature type="domain" description="ABC transporter" evidence="9">
    <location>
        <begin position="13"/>
        <end position="249"/>
    </location>
</feature>
<evidence type="ECO:0000256" key="6">
    <source>
        <dbReference type="ARBA" id="ARBA00022840"/>
    </source>
</evidence>
<evidence type="ECO:0000313" key="10">
    <source>
        <dbReference type="EMBL" id="ADB52305.1"/>
    </source>
</evidence>
<dbReference type="AlphaFoldDB" id="D3F3E0"/>
<dbReference type="STRING" id="469383.Cwoe_3888"/>
<evidence type="ECO:0000256" key="4">
    <source>
        <dbReference type="ARBA" id="ARBA00022737"/>
    </source>
</evidence>
<dbReference type="InterPro" id="IPR050107">
    <property type="entry name" value="ABC_carbohydrate_import_ATPase"/>
</dbReference>
<dbReference type="Proteomes" id="UP000008229">
    <property type="component" value="Chromosome"/>
</dbReference>
<dbReference type="GO" id="GO:0016887">
    <property type="term" value="F:ATP hydrolysis activity"/>
    <property type="evidence" value="ECO:0007669"/>
    <property type="project" value="InterPro"/>
</dbReference>
<keyword evidence="8" id="KW-0472">Membrane</keyword>
<dbReference type="KEGG" id="cwo:Cwoe_3888"/>
<reference evidence="10 11" key="1">
    <citation type="journal article" date="2010" name="Stand. Genomic Sci.">
        <title>Complete genome sequence of Conexibacter woesei type strain (ID131577).</title>
        <authorList>
            <person name="Pukall R."/>
            <person name="Lapidus A."/>
            <person name="Glavina Del Rio T."/>
            <person name="Copeland A."/>
            <person name="Tice H."/>
            <person name="Cheng J.-F."/>
            <person name="Lucas S."/>
            <person name="Chen F."/>
            <person name="Nolan M."/>
            <person name="Bruce D."/>
            <person name="Goodwin L."/>
            <person name="Pitluck S."/>
            <person name="Mavromatis K."/>
            <person name="Ivanova N."/>
            <person name="Ovchinnikova G."/>
            <person name="Pati A."/>
            <person name="Chen A."/>
            <person name="Palaniappan K."/>
            <person name="Land M."/>
            <person name="Hauser L."/>
            <person name="Chang Y.-J."/>
            <person name="Jeffries C.D."/>
            <person name="Chain P."/>
            <person name="Meincke L."/>
            <person name="Sims D."/>
            <person name="Brettin T."/>
            <person name="Detter J.C."/>
            <person name="Rohde M."/>
            <person name="Goeker M."/>
            <person name="Bristow J."/>
            <person name="Eisen J.A."/>
            <person name="Markowitz V."/>
            <person name="Kyrpides N.C."/>
            <person name="Klenk H.-P."/>
            <person name="Hugenholtz P."/>
        </authorList>
    </citation>
    <scope>NUCLEOTIDE SEQUENCE [LARGE SCALE GENOMIC DNA]</scope>
    <source>
        <strain evidence="11">DSM 14684 / CIP 108061 / JCM 11494 / NBRC 100937 / ID131577</strain>
    </source>
</reference>
<dbReference type="GO" id="GO:0005524">
    <property type="term" value="F:ATP binding"/>
    <property type="evidence" value="ECO:0007669"/>
    <property type="project" value="UniProtKB-KW"/>
</dbReference>
<dbReference type="InterPro" id="IPR003593">
    <property type="entry name" value="AAA+_ATPase"/>
</dbReference>
<sequence length="509" mass="54067">MSDGERDGDAPLVRLRGIDKSFPGVQALAGVDLTIARGEVHALTGENGSGKSTLAKIVAGVAQPDAGTIELDGVQCTIASPAAALRRGVVLISQELTLAPTLSVAENVYLGRLPRTRLGLVDWRAVHRHARAVLDRLEVHVDTRRLVGELSVELQQEVEIARAMSSDARLLILDEATSSLSESATARLLELVRQRRDEGVAVLTISHRMPELYAVASVATVLRDGRLVDSVPLPATPEPQLVRLMVGRELGDYYGKRRIARGDVVLELDGVATPDGKLRPTSFQLRRGEILGVAGLVGSGKGELAQALGGAIPSSGSVRVAGREVSVRDPRSALAGGIGFVPDDRKRAALLPTRSVAENFSIAWGDLSRRGVLDVRGERRRVRDAIERYGVVTTSAQQLITTLSGGNQQKVVLGRVFALGLDVLVLGEPTRGIDVGAKTEVYRLMQEATDAGAGVLVVSSELPELLGIADRILVFFGGEVRAEFDAEGLEEEVIAHVAVSGAPLEQQAA</sequence>
<evidence type="ECO:0000256" key="3">
    <source>
        <dbReference type="ARBA" id="ARBA00022597"/>
    </source>
</evidence>
<keyword evidence="6" id="KW-0067">ATP-binding</keyword>
<dbReference type="PANTHER" id="PTHR43790:SF3">
    <property type="entry name" value="D-ALLOSE IMPORT ATP-BINDING PROTEIN ALSA-RELATED"/>
    <property type="match status" value="1"/>
</dbReference>
<evidence type="ECO:0000256" key="8">
    <source>
        <dbReference type="ARBA" id="ARBA00023136"/>
    </source>
</evidence>
<reference evidence="11" key="2">
    <citation type="submission" date="2010-01" db="EMBL/GenBank/DDBJ databases">
        <title>The complete genome of Conexibacter woesei DSM 14684.</title>
        <authorList>
            <consortium name="US DOE Joint Genome Institute (JGI-PGF)"/>
            <person name="Lucas S."/>
            <person name="Copeland A."/>
            <person name="Lapidus A."/>
            <person name="Glavina del Rio T."/>
            <person name="Dalin E."/>
            <person name="Tice H."/>
            <person name="Bruce D."/>
            <person name="Goodwin L."/>
            <person name="Pitluck S."/>
            <person name="Kyrpides N."/>
            <person name="Mavromatis K."/>
            <person name="Ivanova N."/>
            <person name="Mikhailova N."/>
            <person name="Chertkov O."/>
            <person name="Brettin T."/>
            <person name="Detter J.C."/>
            <person name="Han C."/>
            <person name="Larimer F."/>
            <person name="Land M."/>
            <person name="Hauser L."/>
            <person name="Markowitz V."/>
            <person name="Cheng J.-F."/>
            <person name="Hugenholtz P."/>
            <person name="Woyke T."/>
            <person name="Wu D."/>
            <person name="Pukall R."/>
            <person name="Steenblock K."/>
            <person name="Schneider S."/>
            <person name="Klenk H.-P."/>
            <person name="Eisen J.A."/>
        </authorList>
    </citation>
    <scope>NUCLEOTIDE SEQUENCE [LARGE SCALE GENOMIC DNA]</scope>
    <source>
        <strain evidence="11">DSM 14684 / CIP 108061 / JCM 11494 / NBRC 100937 / ID131577</strain>
    </source>
</reference>
<dbReference type="Pfam" id="PF00005">
    <property type="entry name" value="ABC_tran"/>
    <property type="match status" value="2"/>
</dbReference>
<dbReference type="PANTHER" id="PTHR43790">
    <property type="entry name" value="CARBOHYDRATE TRANSPORT ATP-BINDING PROTEIN MG119-RELATED"/>
    <property type="match status" value="1"/>
</dbReference>
<accession>D3F3E0</accession>
<dbReference type="Gene3D" id="3.40.50.300">
    <property type="entry name" value="P-loop containing nucleotide triphosphate hydrolases"/>
    <property type="match status" value="2"/>
</dbReference>